<dbReference type="RefSeq" id="WP_101849523.1">
    <property type="nucleotide sequence ID" value="NZ_JBHLVH010000001.1"/>
</dbReference>
<keyword evidence="4" id="KW-0720">Serine protease</keyword>
<dbReference type="AlphaFoldDB" id="A0A2I1PAY4"/>
<evidence type="ECO:0000256" key="3">
    <source>
        <dbReference type="ARBA" id="ARBA00022801"/>
    </source>
</evidence>
<comment type="caution">
    <text evidence="5">Lacks conserved residue(s) required for the propagation of feature annotation.</text>
</comment>
<organism evidence="8 9">
    <name type="scientific">Kytococcus schroeteri</name>
    <dbReference type="NCBI Taxonomy" id="138300"/>
    <lineage>
        <taxon>Bacteria</taxon>
        <taxon>Bacillati</taxon>
        <taxon>Actinomycetota</taxon>
        <taxon>Actinomycetes</taxon>
        <taxon>Micrococcales</taxon>
        <taxon>Kytococcaceae</taxon>
        <taxon>Kytococcus</taxon>
    </lineage>
</organism>
<feature type="domain" description="Peptidase S8/S53" evidence="7">
    <location>
        <begin position="256"/>
        <end position="485"/>
    </location>
</feature>
<dbReference type="SUPFAM" id="SSF52743">
    <property type="entry name" value="Subtilisin-like"/>
    <property type="match status" value="1"/>
</dbReference>
<proteinExistence type="inferred from homology"/>
<evidence type="ECO:0000256" key="2">
    <source>
        <dbReference type="ARBA" id="ARBA00022670"/>
    </source>
</evidence>
<evidence type="ECO:0000256" key="5">
    <source>
        <dbReference type="PROSITE-ProRule" id="PRU01240"/>
    </source>
</evidence>
<dbReference type="GO" id="GO:0006508">
    <property type="term" value="P:proteolysis"/>
    <property type="evidence" value="ECO:0007669"/>
    <property type="project" value="UniProtKB-KW"/>
</dbReference>
<comment type="similarity">
    <text evidence="1 5">Belongs to the peptidase S8 family.</text>
</comment>
<evidence type="ECO:0000256" key="1">
    <source>
        <dbReference type="ARBA" id="ARBA00011073"/>
    </source>
</evidence>
<dbReference type="Pfam" id="PF00082">
    <property type="entry name" value="Peptidase_S8"/>
    <property type="match status" value="1"/>
</dbReference>
<dbReference type="InterPro" id="IPR050131">
    <property type="entry name" value="Peptidase_S8_subtilisin-like"/>
</dbReference>
<dbReference type="EMBL" id="PKIZ01000009">
    <property type="protein sequence ID" value="PKZ41787.1"/>
    <property type="molecule type" value="Genomic_DNA"/>
</dbReference>
<evidence type="ECO:0000256" key="6">
    <source>
        <dbReference type="SAM" id="SignalP"/>
    </source>
</evidence>
<dbReference type="Gene3D" id="3.40.50.200">
    <property type="entry name" value="Peptidase S8/S53 domain"/>
    <property type="match status" value="1"/>
</dbReference>
<evidence type="ECO:0000256" key="4">
    <source>
        <dbReference type="ARBA" id="ARBA00022825"/>
    </source>
</evidence>
<keyword evidence="2" id="KW-0645">Protease</keyword>
<feature type="signal peptide" evidence="6">
    <location>
        <begin position="1"/>
        <end position="23"/>
    </location>
</feature>
<reference evidence="8 9" key="1">
    <citation type="submission" date="2017-12" db="EMBL/GenBank/DDBJ databases">
        <title>Phylogenetic diversity of female urinary microbiome.</title>
        <authorList>
            <person name="Thomas-White K."/>
            <person name="Wolfe A.J."/>
        </authorList>
    </citation>
    <scope>NUCLEOTIDE SEQUENCE [LARGE SCALE GENOMIC DNA]</scope>
    <source>
        <strain evidence="8 9">UMB1298</strain>
    </source>
</reference>
<dbReference type="PRINTS" id="PR00723">
    <property type="entry name" value="SUBTILISIN"/>
</dbReference>
<dbReference type="PANTHER" id="PTHR43806">
    <property type="entry name" value="PEPTIDASE S8"/>
    <property type="match status" value="1"/>
</dbReference>
<accession>A0A2I1PAY4</accession>
<keyword evidence="3" id="KW-0378">Hydrolase</keyword>
<dbReference type="PANTHER" id="PTHR43806:SF11">
    <property type="entry name" value="CEREVISIN-RELATED"/>
    <property type="match status" value="1"/>
</dbReference>
<gene>
    <name evidence="8" type="ORF">CYJ76_05940</name>
</gene>
<protein>
    <recommendedName>
        <fullName evidence="7">Peptidase S8/S53 domain-containing protein</fullName>
    </recommendedName>
</protein>
<evidence type="ECO:0000313" key="9">
    <source>
        <dbReference type="Proteomes" id="UP000234206"/>
    </source>
</evidence>
<name>A0A2I1PAY4_9MICO</name>
<dbReference type="InterPro" id="IPR023828">
    <property type="entry name" value="Peptidase_S8_Ser-AS"/>
</dbReference>
<dbReference type="OrthoDB" id="9790784at2"/>
<evidence type="ECO:0000313" key="8">
    <source>
        <dbReference type="EMBL" id="PKZ41787.1"/>
    </source>
</evidence>
<feature type="chain" id="PRO_5038808046" description="Peptidase S8/S53 domain-containing protein" evidence="6">
    <location>
        <begin position="24"/>
        <end position="514"/>
    </location>
</feature>
<dbReference type="InterPro" id="IPR036852">
    <property type="entry name" value="Peptidase_S8/S53_dom_sf"/>
</dbReference>
<dbReference type="Proteomes" id="UP000234206">
    <property type="component" value="Unassembled WGS sequence"/>
</dbReference>
<dbReference type="PROSITE" id="PS51892">
    <property type="entry name" value="SUBTILASE"/>
    <property type="match status" value="1"/>
</dbReference>
<dbReference type="InterPro" id="IPR015500">
    <property type="entry name" value="Peptidase_S8_subtilisin-rel"/>
</dbReference>
<dbReference type="InterPro" id="IPR000209">
    <property type="entry name" value="Peptidase_S8/S53_dom"/>
</dbReference>
<evidence type="ECO:0000259" key="7">
    <source>
        <dbReference type="Pfam" id="PF00082"/>
    </source>
</evidence>
<comment type="caution">
    <text evidence="8">The sequence shown here is derived from an EMBL/GenBank/DDBJ whole genome shotgun (WGS) entry which is preliminary data.</text>
</comment>
<dbReference type="PROSITE" id="PS00138">
    <property type="entry name" value="SUBTILASE_SER"/>
    <property type="match status" value="1"/>
</dbReference>
<keyword evidence="6" id="KW-0732">Signal</keyword>
<sequence>MRRTLALTTLVALAATCAPAATAAPDAGSPAAPDLRPRVAATADGGLSDDHRSRTRIQLKLAEGTSPDALAGTLAAAGDDAVSSLAAAGTLRDLRPMVDRPAADLRALKATAERRSGDQQADMSLWMLAEVDAADMDRVLAELDADPAVEVAMAQPLPTAEPLAGPQKVAATPLAALRADGADPVNPLATPDFTDRQAYRGPAAEQGVEAVAAAEQPGGDGANVAVADIEYNWHRNHEDLTQLAREGALLAVGTPDPSYGPHGTAVMGEIVGDDNGGGVTGIAPAATPFMSNAISLENGWAPGAAIALAAETLEAGDVILLELQVNGCGGGYAPVELDPASYDAIRTATAKGIHVVEAAGNGTQNLDDPCYGGETFPDGKGDSGAIIVGAGAGSRSGRTPGSRLDFSTYGSRVNVQGWGETVTSAGYGDLYGSDENTHYTDGFSGTSSASPIVTGAVAQISSIAQERGVELTPAQMRDLVVETGTPQPEGDAGHIGPLPNVVKAVEAMGSGVAE</sequence>
<keyword evidence="9" id="KW-1185">Reference proteome</keyword>
<dbReference type="GO" id="GO:0004252">
    <property type="term" value="F:serine-type endopeptidase activity"/>
    <property type="evidence" value="ECO:0007669"/>
    <property type="project" value="InterPro"/>
</dbReference>